<dbReference type="EMBL" id="MN740696">
    <property type="protein sequence ID" value="QHU08395.1"/>
    <property type="molecule type" value="Genomic_DNA"/>
</dbReference>
<organism evidence="1">
    <name type="scientific">viral metagenome</name>
    <dbReference type="NCBI Taxonomy" id="1070528"/>
    <lineage>
        <taxon>unclassified sequences</taxon>
        <taxon>metagenomes</taxon>
        <taxon>organismal metagenomes</taxon>
    </lineage>
</organism>
<reference evidence="1" key="1">
    <citation type="journal article" date="2020" name="Nature">
        <title>Giant virus diversity and host interactions through global metagenomics.</title>
        <authorList>
            <person name="Schulz F."/>
            <person name="Roux S."/>
            <person name="Paez-Espino D."/>
            <person name="Jungbluth S."/>
            <person name="Walsh D.A."/>
            <person name="Denef V.J."/>
            <person name="McMahon K.D."/>
            <person name="Konstantinidis K.T."/>
            <person name="Eloe-Fadrosh E.A."/>
            <person name="Kyrpides N.C."/>
            <person name="Woyke T."/>
        </authorList>
    </citation>
    <scope>NUCLEOTIDE SEQUENCE</scope>
    <source>
        <strain evidence="1">GVMAG-S-1062768-28</strain>
    </source>
</reference>
<evidence type="ECO:0008006" key="2">
    <source>
        <dbReference type="Google" id="ProtNLM"/>
    </source>
</evidence>
<sequence>MSDACDHIKTTIVGDYTKECLDCGEQFCTHPKIDFDSTCLVCGEYQTQICIEQVWADTYNNANTIIKNTKDHIKTLETIGYPNEIIESTMDKFSKVGCSLSEEPAVLAVCVWLSYWDHNQPKTMSELSKKHSITKAKIKKARQIVLSLEYFSQYRTKYVTISMMVTKLITDLGINQRYHPHMLAMAKFVEDNWDKSMHTRRCAPQNVAAGCVFLYLMNSPSLKFLINTPTKKKQICAVMGPSCITIDKIVKQLGELFINVPEIIPTTKK</sequence>
<evidence type="ECO:0000313" key="1">
    <source>
        <dbReference type="EMBL" id="QHU08395.1"/>
    </source>
</evidence>
<name>A0A6C0JRK2_9ZZZZ</name>
<protein>
    <recommendedName>
        <fullName evidence="2">Transcription factor TFIIB cyclin-like domain-containing protein</fullName>
    </recommendedName>
</protein>
<accession>A0A6C0JRK2</accession>
<proteinExistence type="predicted"/>
<dbReference type="AlphaFoldDB" id="A0A6C0JRK2"/>